<name>A0A1G2SM97_9BACT</name>
<feature type="coiled-coil region" evidence="1">
    <location>
        <begin position="124"/>
        <end position="165"/>
    </location>
</feature>
<dbReference type="EMBL" id="MHUZ01000017">
    <property type="protein sequence ID" value="OHA85779.1"/>
    <property type="molecule type" value="Genomic_DNA"/>
</dbReference>
<comment type="caution">
    <text evidence="2">The sequence shown here is derived from an EMBL/GenBank/DDBJ whole genome shotgun (WGS) entry which is preliminary data.</text>
</comment>
<dbReference type="Proteomes" id="UP000178168">
    <property type="component" value="Unassembled WGS sequence"/>
</dbReference>
<dbReference type="STRING" id="1802730.A2591_03635"/>
<dbReference type="AlphaFoldDB" id="A0A1G2SM97"/>
<feature type="coiled-coil region" evidence="1">
    <location>
        <begin position="427"/>
        <end position="472"/>
    </location>
</feature>
<proteinExistence type="predicted"/>
<evidence type="ECO:0000256" key="1">
    <source>
        <dbReference type="SAM" id="Coils"/>
    </source>
</evidence>
<reference evidence="2 3" key="1">
    <citation type="journal article" date="2016" name="Nat. Commun.">
        <title>Thousands of microbial genomes shed light on interconnected biogeochemical processes in an aquifer system.</title>
        <authorList>
            <person name="Anantharaman K."/>
            <person name="Brown C.T."/>
            <person name="Hug L.A."/>
            <person name="Sharon I."/>
            <person name="Castelle C.J."/>
            <person name="Probst A.J."/>
            <person name="Thomas B.C."/>
            <person name="Singh A."/>
            <person name="Wilkins M.J."/>
            <person name="Karaoz U."/>
            <person name="Brodie E.L."/>
            <person name="Williams K.H."/>
            <person name="Hubbard S.S."/>
            <person name="Banfield J.F."/>
        </authorList>
    </citation>
    <scope>NUCLEOTIDE SEQUENCE [LARGE SCALE GENOMIC DNA]</scope>
</reference>
<evidence type="ECO:0000313" key="3">
    <source>
        <dbReference type="Proteomes" id="UP000178168"/>
    </source>
</evidence>
<organism evidence="2 3">
    <name type="scientific">Candidatus Yonathbacteria bacterium RIFOXYD1_FULL_52_36</name>
    <dbReference type="NCBI Taxonomy" id="1802730"/>
    <lineage>
        <taxon>Bacteria</taxon>
        <taxon>Candidatus Yonathiibacteriota</taxon>
    </lineage>
</organism>
<gene>
    <name evidence="2" type="ORF">A2591_03635</name>
</gene>
<sequence>MSQAMAQELQTSITPVAHAVSIEVKAKEVQNKLEEIQRTTIGDLEKKQQEIAERFRNLGKITDDEVRAEQKNILEAESVQIKLMIDQRSKDPGELAYSLLAVYDDLGIQAEVASEPTEEDVALINKAEGLHASANAELQQVENGLAQARVNLESAQQEKAAAEARLWWFDKADKIAAAVQKIDDAQAVINEAPEKIAHAKDRIVATKQGIVEAVAQVDINKRERIRTASLAETFKLVRKLSDNAIQAFATMIEESSRLLAITEKAYQSAVVKKGQVSHARKEAEEAIRSLASKLDIDRQTLSQTLDKASPEYGDLEVKIAGMEAEMRTLVSKEQEFAMEFMSLDQSIATNKQTLDGMTLQRDTAKIMSIKVVNAEKTARVVGSNIVQMLKNTAQEVAFEALDKTTDKVLLRAASMAGQGSVASRRARNDAVQRYAEMKQHLENLRQSTEQGVAQEEKRYAELDAALRQQYEAAGVDLSASRLAVMAEKLEMSGEVTEDDVVF</sequence>
<keyword evidence="1" id="KW-0175">Coiled coil</keyword>
<protein>
    <submittedName>
        <fullName evidence="2">Uncharacterized protein</fullName>
    </submittedName>
</protein>
<accession>A0A1G2SM97</accession>
<evidence type="ECO:0000313" key="2">
    <source>
        <dbReference type="EMBL" id="OHA85779.1"/>
    </source>
</evidence>